<sequence>MQDTVDVSWPQGDYSGGSVLIGIGAWSLDGGKPFVQSTYHRQVDNARRNGLRVIHYAFNGRTDAMSPAAFADYCYANLYDWRAGDGIALDVESSERGKYPSWSIAQADQFRAQLSKRMLECDVNLRLGIYGSRSDMGRAGWGAQEKLGCWLWIAWPGWTSGAAYGEWSKWYMLQYSTAGGIDHDHVDPELLTILDSQEDDMPLTQADANLVASALAANTGFLNAVAVTTLTHPLNSHGGLNAQVAAIYNTVTNPATLASAIAAKLPAGSGNLTEAQIEAAVKSVFADAAA</sequence>
<name>A0ABP8A1N0_9MICO</name>
<dbReference type="RefSeq" id="WP_344754532.1">
    <property type="nucleotide sequence ID" value="NZ_BAABBW010000003.1"/>
</dbReference>
<dbReference type="Proteomes" id="UP001501079">
    <property type="component" value="Unassembled WGS sequence"/>
</dbReference>
<organism evidence="2 3">
    <name type="scientific">Gryllotalpicola koreensis</name>
    <dbReference type="NCBI Taxonomy" id="993086"/>
    <lineage>
        <taxon>Bacteria</taxon>
        <taxon>Bacillati</taxon>
        <taxon>Actinomycetota</taxon>
        <taxon>Actinomycetes</taxon>
        <taxon>Micrococcales</taxon>
        <taxon>Microbacteriaceae</taxon>
        <taxon>Gryllotalpicola</taxon>
    </lineage>
</organism>
<dbReference type="Gene3D" id="3.20.20.80">
    <property type="entry name" value="Glycosidases"/>
    <property type="match status" value="1"/>
</dbReference>
<evidence type="ECO:0000313" key="2">
    <source>
        <dbReference type="EMBL" id="GAA4175725.1"/>
    </source>
</evidence>
<comment type="similarity">
    <text evidence="1">Belongs to the glycosyl hydrolase 25 family.</text>
</comment>
<evidence type="ECO:0000256" key="1">
    <source>
        <dbReference type="ARBA" id="ARBA00010646"/>
    </source>
</evidence>
<dbReference type="EMBL" id="BAABBW010000003">
    <property type="protein sequence ID" value="GAA4175725.1"/>
    <property type="molecule type" value="Genomic_DNA"/>
</dbReference>
<dbReference type="InterPro" id="IPR017853">
    <property type="entry name" value="GH"/>
</dbReference>
<comment type="caution">
    <text evidence="2">The sequence shown here is derived from an EMBL/GenBank/DDBJ whole genome shotgun (WGS) entry which is preliminary data.</text>
</comment>
<reference evidence="3" key="1">
    <citation type="journal article" date="2019" name="Int. J. Syst. Evol. Microbiol.">
        <title>The Global Catalogue of Microorganisms (GCM) 10K type strain sequencing project: providing services to taxonomists for standard genome sequencing and annotation.</title>
        <authorList>
            <consortium name="The Broad Institute Genomics Platform"/>
            <consortium name="The Broad Institute Genome Sequencing Center for Infectious Disease"/>
            <person name="Wu L."/>
            <person name="Ma J."/>
        </authorList>
    </citation>
    <scope>NUCLEOTIDE SEQUENCE [LARGE SCALE GENOMIC DNA]</scope>
    <source>
        <strain evidence="3">JCM 17591</strain>
    </source>
</reference>
<dbReference type="InterPro" id="IPR002053">
    <property type="entry name" value="Glyco_hydro_25"/>
</dbReference>
<dbReference type="Pfam" id="PF01183">
    <property type="entry name" value="Glyco_hydro_25"/>
    <property type="match status" value="1"/>
</dbReference>
<dbReference type="SUPFAM" id="SSF51445">
    <property type="entry name" value="(Trans)glycosidases"/>
    <property type="match status" value="1"/>
</dbReference>
<proteinExistence type="inferred from homology"/>
<keyword evidence="3" id="KW-1185">Reference proteome</keyword>
<gene>
    <name evidence="2" type="ORF">GCM10022287_21780</name>
</gene>
<evidence type="ECO:0000313" key="3">
    <source>
        <dbReference type="Proteomes" id="UP001501079"/>
    </source>
</evidence>
<accession>A0ABP8A1N0</accession>
<protein>
    <submittedName>
        <fullName evidence="2">Uncharacterized protein</fullName>
    </submittedName>
</protein>